<name>A0A6J4SG85_9ACTN</name>
<evidence type="ECO:0000313" key="2">
    <source>
        <dbReference type="EMBL" id="CAA9498058.1"/>
    </source>
</evidence>
<feature type="signal peptide" evidence="1">
    <location>
        <begin position="1"/>
        <end position="24"/>
    </location>
</feature>
<proteinExistence type="predicted"/>
<protein>
    <submittedName>
        <fullName evidence="2">Uncharacterized protein</fullName>
    </submittedName>
</protein>
<dbReference type="AlphaFoldDB" id="A0A6J4SG85"/>
<reference evidence="2" key="1">
    <citation type="submission" date="2020-02" db="EMBL/GenBank/DDBJ databases">
        <authorList>
            <person name="Meier V. D."/>
        </authorList>
    </citation>
    <scope>NUCLEOTIDE SEQUENCE</scope>
    <source>
        <strain evidence="2">AVDCRST_MAG30</strain>
    </source>
</reference>
<dbReference type="EMBL" id="CADCVS010000234">
    <property type="protein sequence ID" value="CAA9498058.1"/>
    <property type="molecule type" value="Genomic_DNA"/>
</dbReference>
<keyword evidence="1" id="KW-0732">Signal</keyword>
<organism evidence="2">
    <name type="scientific">uncultured Solirubrobacteraceae bacterium</name>
    <dbReference type="NCBI Taxonomy" id="1162706"/>
    <lineage>
        <taxon>Bacteria</taxon>
        <taxon>Bacillati</taxon>
        <taxon>Actinomycetota</taxon>
        <taxon>Thermoleophilia</taxon>
        <taxon>Solirubrobacterales</taxon>
        <taxon>Solirubrobacteraceae</taxon>
        <taxon>environmental samples</taxon>
    </lineage>
</organism>
<evidence type="ECO:0000256" key="1">
    <source>
        <dbReference type="SAM" id="SignalP"/>
    </source>
</evidence>
<gene>
    <name evidence="2" type="ORF">AVDCRST_MAG30-1745</name>
</gene>
<feature type="chain" id="PRO_5026700906" evidence="1">
    <location>
        <begin position="25"/>
        <end position="107"/>
    </location>
</feature>
<accession>A0A6J4SG85</accession>
<sequence length="107" mass="10905">MRPARSLLALGVAACAALPTAAVATSGDAEPTATAAGKCGSVTTRNGGTAKYIYAVKVACRTARRVAKRANGRRYSTVGFTCRPRSGGIYGCNNPGTAKGIGFSYSR</sequence>